<sequence length="402" mass="45583">MLMMSNKKWSGRIVDPPAPPHDFFSNMPADIREMLELQENITDSQPMDPPSLEIMMLHHLMIILVTLFGNTLLIYVIYKNNAVLRRKRVTPVQMLMLHMCAADILFALISVGPTMAITATVPFFYGPNLLCKLTKFLQVIPMYASSFLLVAISADRYQAICRPLASMKSSIYNRPALYSGIAWTAAILFSTPQLYLFEKRNGDCSENYTTALQYQLYVCLFNSVVWLLPSAIAGWLYLCVCKAVWKSTSFSSSLRNNMKKMEHMKLTEKNGGMQAHHKGATMQCVELDRRRVQTVKLTLTIVAANFVLWAPFCITSVIDAVWPTAINSTFATYIMFFGNLNSCMNPWLWFHFNRKQLKRACPCRKSSEPLIQSRPGGGAEEDHAPTEFTMEMAVNSESNRSD</sequence>
<evidence type="ECO:0000313" key="10">
    <source>
        <dbReference type="Proteomes" id="UP000001940"/>
    </source>
</evidence>
<name>A0A486WV28_CAEEL</name>
<keyword evidence="2 5" id="KW-0812">Transmembrane</keyword>
<evidence type="ECO:0000256" key="6">
    <source>
        <dbReference type="SAM" id="MobiDB-lite"/>
    </source>
</evidence>
<feature type="transmembrane region" description="Helical" evidence="7">
    <location>
        <begin position="136"/>
        <end position="154"/>
    </location>
</feature>
<evidence type="ECO:0000313" key="11">
    <source>
        <dbReference type="WormBase" id="T07D10.2b"/>
    </source>
</evidence>
<dbReference type="OrthoDB" id="5987909at2759"/>
<dbReference type="PROSITE" id="PS00237">
    <property type="entry name" value="G_PROTEIN_RECEP_F1_1"/>
    <property type="match status" value="1"/>
</dbReference>
<dbReference type="PANTHER" id="PTHR24224">
    <property type="entry name" value="CARDIOACCELERATORY PEPTIDE RECEPTOR-RELATED"/>
    <property type="match status" value="1"/>
</dbReference>
<feature type="domain" description="G-protein coupled receptors family 1 profile" evidence="8">
    <location>
        <begin position="69"/>
        <end position="349"/>
    </location>
</feature>
<evidence type="ECO:0000256" key="2">
    <source>
        <dbReference type="ARBA" id="ARBA00022692"/>
    </source>
</evidence>
<keyword evidence="5 9" id="KW-0675">Receptor</keyword>
<dbReference type="ExpressionAtlas" id="A0A486WV28">
    <property type="expression patterns" value="baseline"/>
</dbReference>
<protein>
    <submittedName>
        <fullName evidence="9">G-protein coupled receptors family 1 profile domain-containing protein</fullName>
    </submittedName>
</protein>
<dbReference type="CTD" id="188227"/>
<dbReference type="CDD" id="cd15196">
    <property type="entry name" value="7tmA_Vasopressin_Oxytocin"/>
    <property type="match status" value="1"/>
</dbReference>
<evidence type="ECO:0000256" key="3">
    <source>
        <dbReference type="ARBA" id="ARBA00022989"/>
    </source>
</evidence>
<keyword evidence="10" id="KW-1185">Reference proteome</keyword>
<keyword evidence="3 7" id="KW-1133">Transmembrane helix</keyword>
<evidence type="ECO:0000256" key="5">
    <source>
        <dbReference type="RuleBase" id="RU000688"/>
    </source>
</evidence>
<feature type="transmembrane region" description="Helical" evidence="7">
    <location>
        <begin position="175"/>
        <end position="195"/>
    </location>
</feature>
<dbReference type="InterPro" id="IPR000276">
    <property type="entry name" value="GPCR_Rhodpsn"/>
</dbReference>
<feature type="transmembrane region" description="Helical" evidence="7">
    <location>
        <begin position="56"/>
        <end position="78"/>
    </location>
</feature>
<comment type="similarity">
    <text evidence="5">Belongs to the G-protein coupled receptor 1 family.</text>
</comment>
<dbReference type="AlphaFoldDB" id="A0A486WV28"/>
<keyword evidence="4 7" id="KW-0472">Membrane</keyword>
<evidence type="ECO:0000313" key="9">
    <source>
        <dbReference type="EMBL" id="VGM69473.1"/>
    </source>
</evidence>
<dbReference type="GeneID" id="188227"/>
<dbReference type="PROSITE" id="PS50262">
    <property type="entry name" value="G_PROTEIN_RECEP_F1_2"/>
    <property type="match status" value="1"/>
</dbReference>
<proteinExistence type="inferred from homology"/>
<evidence type="ECO:0000259" key="8">
    <source>
        <dbReference type="PROSITE" id="PS50262"/>
    </source>
</evidence>
<dbReference type="Gene3D" id="1.20.1070.10">
    <property type="entry name" value="Rhodopsin 7-helix transmembrane proteins"/>
    <property type="match status" value="1"/>
</dbReference>
<evidence type="ECO:0000256" key="1">
    <source>
        <dbReference type="ARBA" id="ARBA00004370"/>
    </source>
</evidence>
<reference evidence="9 10" key="1">
    <citation type="journal article" date="1998" name="Science">
        <title>Genome sequence of the nematode C. elegans: a platform for investigating biology.</title>
        <authorList>
            <consortium name="The C. elegans sequencing consortium"/>
            <person name="Sulson J.E."/>
            <person name="Waterston R."/>
        </authorList>
    </citation>
    <scope>NUCLEOTIDE SEQUENCE [LARGE SCALE GENOMIC DNA]</scope>
    <source>
        <strain evidence="9 10">Bristol N2</strain>
    </source>
</reference>
<dbReference type="EMBL" id="BX284601">
    <property type="protein sequence ID" value="VGM69473.1"/>
    <property type="molecule type" value="Genomic_DNA"/>
</dbReference>
<dbReference type="GO" id="GO:0004930">
    <property type="term" value="F:G protein-coupled receptor activity"/>
    <property type="evidence" value="ECO:0007669"/>
    <property type="project" value="UniProtKB-KW"/>
</dbReference>
<dbReference type="SMR" id="A0A486WV28"/>
<feature type="transmembrane region" description="Helical" evidence="7">
    <location>
        <begin position="215"/>
        <end position="238"/>
    </location>
</feature>
<dbReference type="GO" id="GO:0016020">
    <property type="term" value="C:membrane"/>
    <property type="evidence" value="ECO:0007669"/>
    <property type="project" value="UniProtKB-SubCell"/>
</dbReference>
<dbReference type="WormBase" id="T07D10.2b">
    <property type="protein sequence ID" value="CE53082"/>
    <property type="gene ID" value="WBGene00011582"/>
    <property type="gene designation" value="ntr-1"/>
</dbReference>
<dbReference type="RefSeq" id="NP_001360454.1">
    <property type="nucleotide sequence ID" value="NM_001373647.2"/>
</dbReference>
<dbReference type="AGR" id="WB:WBGene00011582"/>
<dbReference type="Pfam" id="PF00001">
    <property type="entry name" value="7tm_1"/>
    <property type="match status" value="1"/>
</dbReference>
<evidence type="ECO:0000256" key="4">
    <source>
        <dbReference type="ARBA" id="ARBA00023136"/>
    </source>
</evidence>
<dbReference type="InterPro" id="IPR052665">
    <property type="entry name" value="Neuropeptide-GPCR"/>
</dbReference>
<comment type="subcellular location">
    <subcellularLocation>
        <location evidence="1">Membrane</location>
    </subcellularLocation>
</comment>
<gene>
    <name evidence="9 11" type="primary">ntr-1</name>
    <name evidence="9" type="ORF">CELE_T07D10.2</name>
    <name evidence="11" type="ORF">T07D10.2</name>
</gene>
<feature type="transmembrane region" description="Helical" evidence="7">
    <location>
        <begin position="99"/>
        <end position="124"/>
    </location>
</feature>
<feature type="region of interest" description="Disordered" evidence="6">
    <location>
        <begin position="367"/>
        <end position="402"/>
    </location>
</feature>
<accession>A0A486WV28</accession>
<feature type="transmembrane region" description="Helical" evidence="7">
    <location>
        <begin position="330"/>
        <end position="350"/>
    </location>
</feature>
<dbReference type="FunFam" id="1.20.1070.10:FF:000474">
    <property type="entry name" value="Nematocin receptor 2"/>
    <property type="match status" value="1"/>
</dbReference>
<keyword evidence="5" id="KW-0807">Transducer</keyword>
<dbReference type="SUPFAM" id="SSF81321">
    <property type="entry name" value="Family A G protein-coupled receptor-like"/>
    <property type="match status" value="1"/>
</dbReference>
<dbReference type="Proteomes" id="UP000001940">
    <property type="component" value="Chromosome I"/>
</dbReference>
<dbReference type="PANTHER" id="PTHR24224:SF6">
    <property type="entry name" value="CARDIOACCELERATORY PEPTIDE RECEPTOR-RELATED"/>
    <property type="match status" value="1"/>
</dbReference>
<organism evidence="9 10">
    <name type="scientific">Caenorhabditis elegans</name>
    <dbReference type="NCBI Taxonomy" id="6239"/>
    <lineage>
        <taxon>Eukaryota</taxon>
        <taxon>Metazoa</taxon>
        <taxon>Ecdysozoa</taxon>
        <taxon>Nematoda</taxon>
        <taxon>Chromadorea</taxon>
        <taxon>Rhabditida</taxon>
        <taxon>Rhabditina</taxon>
        <taxon>Rhabditomorpha</taxon>
        <taxon>Rhabditoidea</taxon>
        <taxon>Rhabditidae</taxon>
        <taxon>Peloderinae</taxon>
        <taxon>Caenorhabditis</taxon>
    </lineage>
</organism>
<keyword evidence="5" id="KW-0297">G-protein coupled receptor</keyword>
<feature type="transmembrane region" description="Helical" evidence="7">
    <location>
        <begin position="297"/>
        <end position="318"/>
    </location>
</feature>
<dbReference type="InterPro" id="IPR017452">
    <property type="entry name" value="GPCR_Rhodpsn_7TM"/>
</dbReference>
<evidence type="ECO:0000256" key="7">
    <source>
        <dbReference type="SAM" id="Phobius"/>
    </source>
</evidence>
<dbReference type="PRINTS" id="PR00237">
    <property type="entry name" value="GPCRRHODOPSN"/>
</dbReference>